<name>J4C8X4_THEOR</name>
<keyword evidence="7" id="KW-1185">Reference proteome</keyword>
<dbReference type="GO" id="GO:0008270">
    <property type="term" value="F:zinc ion binding"/>
    <property type="evidence" value="ECO:0007669"/>
    <property type="project" value="UniProtKB-KW"/>
</dbReference>
<dbReference type="PANTHER" id="PTHR46245">
    <property type="entry name" value="B3 DOMAIN-CONTAINING PROTEIN OS07G0563300"/>
    <property type="match status" value="1"/>
</dbReference>
<dbReference type="VEuPathDB" id="PiroplasmaDB:TOT_030000806"/>
<accession>J4C8X4</accession>
<reference evidence="6 7" key="1">
    <citation type="journal article" date="2012" name="MBio">
        <title>Comparative genome analysis of three eukaryotic parasites with differing abilities to transform leukocytes reveals key mediators of Theileria-induced leukocyte transformation.</title>
        <authorList>
            <person name="Hayashida K."/>
            <person name="Hara Y."/>
            <person name="Abe T."/>
            <person name="Yamasaki C."/>
            <person name="Toyoda A."/>
            <person name="Kosuge T."/>
            <person name="Suzuki Y."/>
            <person name="Sato Y."/>
            <person name="Kawashima S."/>
            <person name="Katayama T."/>
            <person name="Wakaguri H."/>
            <person name="Inoue N."/>
            <person name="Homma K."/>
            <person name="Tada-Umezaki M."/>
            <person name="Yagi Y."/>
            <person name="Fujii Y."/>
            <person name="Habara T."/>
            <person name="Kanehisa M."/>
            <person name="Watanabe H."/>
            <person name="Ito K."/>
            <person name="Gojobori T."/>
            <person name="Sugawara H."/>
            <person name="Imanishi T."/>
            <person name="Weir W."/>
            <person name="Gardner M."/>
            <person name="Pain A."/>
            <person name="Shiels B."/>
            <person name="Hattori M."/>
            <person name="Nene V."/>
            <person name="Sugimoto C."/>
        </authorList>
    </citation>
    <scope>NUCLEOTIDE SEQUENCE [LARGE SCALE GENOMIC DNA]</scope>
    <source>
        <strain evidence="6 7">Shintoku</strain>
    </source>
</reference>
<dbReference type="PROSITE" id="PS51050">
    <property type="entry name" value="ZF_CW"/>
    <property type="match status" value="1"/>
</dbReference>
<feature type="region of interest" description="Disordered" evidence="4">
    <location>
        <begin position="720"/>
        <end position="747"/>
    </location>
</feature>
<feature type="compositionally biased region" description="Acidic residues" evidence="4">
    <location>
        <begin position="737"/>
        <end position="747"/>
    </location>
</feature>
<evidence type="ECO:0000256" key="2">
    <source>
        <dbReference type="ARBA" id="ARBA00022771"/>
    </source>
</evidence>
<feature type="region of interest" description="Disordered" evidence="4">
    <location>
        <begin position="1110"/>
        <end position="1131"/>
    </location>
</feature>
<feature type="compositionally biased region" description="Basic and acidic residues" evidence="4">
    <location>
        <begin position="43"/>
        <end position="98"/>
    </location>
</feature>
<dbReference type="PANTHER" id="PTHR46245:SF3">
    <property type="entry name" value="B3 DOMAIN-CONTAINING TRANSCRIPTION REPRESSOR VAL1"/>
    <property type="match status" value="1"/>
</dbReference>
<feature type="region of interest" description="Disordered" evidence="4">
    <location>
        <begin position="1077"/>
        <end position="1096"/>
    </location>
</feature>
<evidence type="ECO:0000256" key="1">
    <source>
        <dbReference type="ARBA" id="ARBA00022723"/>
    </source>
</evidence>
<feature type="compositionally biased region" description="Polar residues" evidence="4">
    <location>
        <begin position="912"/>
        <end position="934"/>
    </location>
</feature>
<keyword evidence="3" id="KW-0862">Zinc</keyword>
<feature type="compositionally biased region" description="Basic and acidic residues" evidence="4">
    <location>
        <begin position="1"/>
        <end position="36"/>
    </location>
</feature>
<evidence type="ECO:0000313" key="7">
    <source>
        <dbReference type="Proteomes" id="UP000003786"/>
    </source>
</evidence>
<proteinExistence type="predicted"/>
<feature type="region of interest" description="Disordered" evidence="4">
    <location>
        <begin position="858"/>
        <end position="935"/>
    </location>
</feature>
<evidence type="ECO:0000313" key="6">
    <source>
        <dbReference type="EMBL" id="BAM41543.1"/>
    </source>
</evidence>
<feature type="compositionally biased region" description="Polar residues" evidence="4">
    <location>
        <begin position="882"/>
        <end position="895"/>
    </location>
</feature>
<dbReference type="OMA" id="AQCENCK"/>
<dbReference type="OrthoDB" id="366391at2759"/>
<sequence length="1380" mass="152633">MAEKEIDSKYEDNIGQEKEKNDINIENINVDHRESLNEEESETKDRSMSLIRRIEPDSNDKEEMNQENKVKSKDLDTESEVKPGKAREESQNKESSDLIKELSVPIELDPNFGPEKVSYDIDDLNIPIKLEDAETPTNLKELVKKLDIPCDTEAMRSEMEQAKQKQERNMLTRYSKRNGAMQKNLNFRINGMSYKNQLEGQDLSTSLNFRELSKKLDLNRSHLEMPSKYLRSSRLRMNKLNLDDFSKLDMNTITNPESGLLSKLDANTLSKLDLGTITKLDVNSAGKLDINETNDLGYKKYLQASDQPLSDNEYVGGNIGAKNDLQQEGGIVAVEEMEYGKDGKYTSEMKYGSELKARQETRGRKKRPVRPKNEALAQTVDASELANQGELPPLTVENWAQCENCKKWRRIPLSVDTEKLPDTWVCALNVWDPTHNACSIPEEIYPEKMGDQRALDINGPSTPLNSVSPDQSFSNDSDFNYQGYLQEMKYEEVGTKGSRERTKVGENYKAKYADARYRAKEKYRSVRDERESDAMRTPTNTNRYYEEARLSSRRRMHISPMVSNISSYDEDAEVIKFNVKPTSQNLHPLKNRMTLYSHNLTSLLATELPHSALFLDNLKRMNMIKDDDIVEEDTGGRDSEDKDNVFFKEDGNINIAYANKTEWEHEEGHRGYAGRHSIRFNKEDIFDNLVTFGDLEDTLSDSTRGGFARMYKRLASQIPNLTSLGGDGDSRSHDTSVDENMEGPDNGEAESVELQAKEKAGDNKGAAVDAEAVGMGLPGGAGGSVEASDAKGDSVLPGVPAVGVLPHGAVGVADSMLPHGAVTKGSVAPEVAANAVANGQVNGDAGGNGLVIRDAECGHEEAGGPDNGHNTDEAMALDEGNDSATNSNERSGSESVKTEEAIYERSAPRTYGTRSSAHIGRSPNSAYSQGNSRGSMYERTKYSAYGRSGINGYDGYTNGPGERYGICTRNSSSYERNRGSSYGTRSMYSNCAGSYERPVGTTSHHDTESKTDVVNRDELLEVLYSFAKQGKQAVGEDTGHKSVHYCKRYKYVDGTMQSIIDYKEQIVDKLRQEMLEMESAGNQQSSLEEYDSAKREEKIDETLESFRDDDYLLDKSQAESEEDLGDRDDASEKLERELENEFKKELMEKELESKLLRNEKNRHLDYPLPNAKQLSKRCRNLESKSLRRHAHHAQEALGSRMLSNYSLLFQPIPDDIAASSSSDIIKMLSVPIPYKSYGDEYEEAAPGGDFHSLRNGGAPRGSGSRDAGNPGEAHGPSEGRPPKAKGRPDAAPGGHSRADSLLLNGRGSSVPFASGVVGAGDLVSSGIMGRGGALSSGGSGHASSAGGSGEELKLEKFENFDLLTLPIPDLGNATNTQCVN</sequence>
<dbReference type="Gene3D" id="3.30.40.100">
    <property type="match status" value="1"/>
</dbReference>
<feature type="domain" description="CW-type" evidence="5">
    <location>
        <begin position="393"/>
        <end position="446"/>
    </location>
</feature>
<organism evidence="6 7">
    <name type="scientific">Theileria orientalis strain Shintoku</name>
    <dbReference type="NCBI Taxonomy" id="869250"/>
    <lineage>
        <taxon>Eukaryota</taxon>
        <taxon>Sar</taxon>
        <taxon>Alveolata</taxon>
        <taxon>Apicomplexa</taxon>
        <taxon>Aconoidasida</taxon>
        <taxon>Piroplasmida</taxon>
        <taxon>Theileriidae</taxon>
        <taxon>Theileria</taxon>
    </lineage>
</organism>
<dbReference type="RefSeq" id="XP_009691844.1">
    <property type="nucleotide sequence ID" value="XM_009693549.1"/>
</dbReference>
<dbReference type="Pfam" id="PF07496">
    <property type="entry name" value="zf-CW"/>
    <property type="match status" value="1"/>
</dbReference>
<protein>
    <recommendedName>
        <fullName evidence="5">CW-type domain-containing protein</fullName>
    </recommendedName>
</protein>
<keyword evidence="1" id="KW-0479">Metal-binding</keyword>
<dbReference type="GeneID" id="20715954"/>
<dbReference type="STRING" id="869250.J4C8X4"/>
<dbReference type="InterPro" id="IPR011124">
    <property type="entry name" value="Znf_CW"/>
</dbReference>
<keyword evidence="2" id="KW-0863">Zinc-finger</keyword>
<evidence type="ECO:0000259" key="5">
    <source>
        <dbReference type="PROSITE" id="PS51050"/>
    </source>
</evidence>
<feature type="compositionally biased region" description="Basic and acidic residues" evidence="4">
    <location>
        <begin position="896"/>
        <end position="907"/>
    </location>
</feature>
<gene>
    <name evidence="6" type="ORF">TOT_030000806</name>
</gene>
<evidence type="ECO:0000256" key="3">
    <source>
        <dbReference type="ARBA" id="ARBA00022833"/>
    </source>
</evidence>
<dbReference type="KEGG" id="tot:TOT_030000806"/>
<dbReference type="eggNOG" id="ENOG502SC6K">
    <property type="taxonomic scope" value="Eukaryota"/>
</dbReference>
<feature type="region of interest" description="Disordered" evidence="4">
    <location>
        <begin position="1243"/>
        <end position="1303"/>
    </location>
</feature>
<feature type="region of interest" description="Disordered" evidence="4">
    <location>
        <begin position="356"/>
        <end position="375"/>
    </location>
</feature>
<dbReference type="EMBL" id="AP011948">
    <property type="protein sequence ID" value="BAM41543.1"/>
    <property type="molecule type" value="Genomic_DNA"/>
</dbReference>
<evidence type="ECO:0000256" key="4">
    <source>
        <dbReference type="SAM" id="MobiDB-lite"/>
    </source>
</evidence>
<dbReference type="Proteomes" id="UP000003786">
    <property type="component" value="Chromosome 3"/>
</dbReference>
<feature type="region of interest" description="Disordered" evidence="4">
    <location>
        <begin position="1"/>
        <end position="98"/>
    </location>
</feature>